<reference evidence="1 2" key="1">
    <citation type="journal article" date="2014" name="Int. J. Syst. Evol. Microbiol.">
        <title>Phylogenomics and the dynamic genome evolution of the genus Streptococcus.</title>
        <authorList>
            <consortium name="The Broad Institute Genome Sequencing Platform"/>
            <person name="Richards V.P."/>
            <person name="Palmer S.R."/>
            <person name="Pavinski Bitar P.D."/>
            <person name="Qin X."/>
            <person name="Weinstock G.M."/>
            <person name="Highlander S.K."/>
            <person name="Town C.D."/>
            <person name="Burne R.A."/>
            <person name="Stanhope M.J."/>
        </authorList>
    </citation>
    <scope>NUCLEOTIDE SEQUENCE [LARGE SCALE GENOMIC DNA]</scope>
    <source>
        <strain evidence="1 2">Jelinkova 176</strain>
    </source>
</reference>
<evidence type="ECO:0000313" key="2">
    <source>
        <dbReference type="Proteomes" id="UP000005356"/>
    </source>
</evidence>
<dbReference type="EMBL" id="AEUU02000001">
    <property type="protein sequence ID" value="EGJ27795.1"/>
    <property type="molecule type" value="Genomic_DNA"/>
</dbReference>
<organism evidence="1 2">
    <name type="scientific">Streptococcus porcinus str. Jelinkova 176</name>
    <dbReference type="NCBI Taxonomy" id="873448"/>
    <lineage>
        <taxon>Bacteria</taxon>
        <taxon>Bacillati</taxon>
        <taxon>Bacillota</taxon>
        <taxon>Bacilli</taxon>
        <taxon>Lactobacillales</taxon>
        <taxon>Streptococcaceae</taxon>
        <taxon>Streptococcus</taxon>
    </lineage>
</organism>
<accession>A0ABN0CWW0</accession>
<comment type="caution">
    <text evidence="1">The sequence shown here is derived from an EMBL/GenBank/DDBJ whole genome shotgun (WGS) entry which is preliminary data.</text>
</comment>
<keyword evidence="2" id="KW-1185">Reference proteome</keyword>
<sequence>MERALYKSVDYAAKASKKEFKIVADGNFMWNNFSDKT</sequence>
<gene>
    <name evidence="1" type="ORF">STRPO_1154</name>
</gene>
<dbReference type="Proteomes" id="UP000005356">
    <property type="component" value="Unassembled WGS sequence"/>
</dbReference>
<protein>
    <submittedName>
        <fullName evidence="1">Conserved domain protein</fullName>
    </submittedName>
</protein>
<evidence type="ECO:0000313" key="1">
    <source>
        <dbReference type="EMBL" id="EGJ27795.1"/>
    </source>
</evidence>
<name>A0ABN0CWW0_STRPO</name>
<proteinExistence type="predicted"/>